<keyword evidence="2 3" id="KW-0371">Homeobox</keyword>
<dbReference type="SMR" id="A0A854QFX4"/>
<gene>
    <name evidence="6" type="ORF">C361_02581</name>
</gene>
<dbReference type="InterPro" id="IPR001356">
    <property type="entry name" value="HD"/>
</dbReference>
<dbReference type="PROSITE" id="PS50071">
    <property type="entry name" value="HOMEOBOX_2"/>
    <property type="match status" value="1"/>
</dbReference>
<sequence>MSVCGNSPTPPPPPPRNTIHMHLPQATPSAASQTSHPTHHTPDARAQQHSLRRAYSTPSIAFPFPHQAPPSSALSHASYTSNMSENITRYTPDGTPQSSASRPGSGSSKFPPSFDSPTPHGARYNSAVRMDGIEGAEMLESGDLAGIQPPATFPLPEYPASFMRAEPVPTEETEELQKFLPNDGSVRKYRYGGASCNPWDYMLGDVPDADYDHPLSSRPARYGPDAKHGCKVRRRFTKRELEALEVLWSIAKSPSKYERQRLGAWLGVKTKHITVWFQNRRQEEKRYSRDGHHDAPPPSRSNRGTFDPVTGKWRPVPASCISGLQPPPDDKIAVVRAISLGDVTRDMWLNKYPSSSGRGITESSRVSPTPMSLAATSRGRTIKNAHTTPLLPRNQSRSLDQVLQARESSFGTGTQKRYRRGSGDFVIKGEGQDRIKEILSLMPSDPPSMGLAESDVEESDEDDGGIDEDVERRKRVKQGKASNILTGLGRATPYDVLASSSRAKMLAKPNNEHSGRNAVLNQLNPNLSHFAPPSNLRKHTLESVATNQPTKRHRSRVTDLHPNPNLHASSRTKDFNRSVSTSALPRSSRVAEDQGSLSSYLPPQLKTPNLGYTRSHSISSSSSRVITPEDVKDKREGPQVRGQARGQEKDQEVIGAAEMLLQLFGGS</sequence>
<dbReference type="EMBL" id="AMKT01000034">
    <property type="protein sequence ID" value="OXG24032.1"/>
    <property type="molecule type" value="Genomic_DNA"/>
</dbReference>
<evidence type="ECO:0000256" key="4">
    <source>
        <dbReference type="SAM" id="MobiDB-lite"/>
    </source>
</evidence>
<evidence type="ECO:0000256" key="2">
    <source>
        <dbReference type="PROSITE-ProRule" id="PRU00108"/>
    </source>
</evidence>
<dbReference type="AlphaFoldDB" id="A0A854QFX4"/>
<evidence type="ECO:0000313" key="7">
    <source>
        <dbReference type="Proteomes" id="UP000199727"/>
    </source>
</evidence>
<dbReference type="Gene3D" id="1.10.10.60">
    <property type="entry name" value="Homeodomain-like"/>
    <property type="match status" value="1"/>
</dbReference>
<feature type="compositionally biased region" description="Low complexity" evidence="4">
    <location>
        <begin position="98"/>
        <end position="119"/>
    </location>
</feature>
<feature type="region of interest" description="Disordered" evidence="4">
    <location>
        <begin position="441"/>
        <end position="476"/>
    </location>
</feature>
<feature type="compositionally biased region" description="Basic and acidic residues" evidence="4">
    <location>
        <begin position="627"/>
        <end position="638"/>
    </location>
</feature>
<dbReference type="Pfam" id="PF00046">
    <property type="entry name" value="Homeodomain"/>
    <property type="match status" value="1"/>
</dbReference>
<dbReference type="OrthoDB" id="6159439at2759"/>
<feature type="region of interest" description="Disordered" evidence="4">
    <location>
        <begin position="1"/>
        <end position="124"/>
    </location>
</feature>
<protein>
    <recommendedName>
        <fullName evidence="5">Homeobox domain-containing protein</fullName>
    </recommendedName>
</protein>
<dbReference type="PANTHER" id="PTHR24323">
    <property type="entry name" value="CEH-10 HOMEODOMAIN-CONTAINING HOMOLOG"/>
    <property type="match status" value="1"/>
</dbReference>
<comment type="subcellular location">
    <subcellularLocation>
        <location evidence="1 2 3">Nucleus</location>
    </subcellularLocation>
</comment>
<dbReference type="GO" id="GO:0005634">
    <property type="term" value="C:nucleus"/>
    <property type="evidence" value="ECO:0007669"/>
    <property type="project" value="UniProtKB-SubCell"/>
</dbReference>
<keyword evidence="2 3" id="KW-0539">Nucleus</keyword>
<organism evidence="6 7">
    <name type="scientific">Cryptococcus neoformans Tu259-1</name>
    <dbReference type="NCBI Taxonomy" id="1230072"/>
    <lineage>
        <taxon>Eukaryota</taxon>
        <taxon>Fungi</taxon>
        <taxon>Dikarya</taxon>
        <taxon>Basidiomycota</taxon>
        <taxon>Agaricomycotina</taxon>
        <taxon>Tremellomycetes</taxon>
        <taxon>Tremellales</taxon>
        <taxon>Cryptococcaceae</taxon>
        <taxon>Cryptococcus</taxon>
        <taxon>Cryptococcus neoformans species complex</taxon>
    </lineage>
</organism>
<feature type="region of interest" description="Disordered" evidence="4">
    <location>
        <begin position="355"/>
        <end position="377"/>
    </location>
</feature>
<reference evidence="6 7" key="1">
    <citation type="submission" date="2017-06" db="EMBL/GenBank/DDBJ databases">
        <title>Global population genomics of the pathogenic fungus Cryptococcus neoformans var. grubii.</title>
        <authorList>
            <person name="Cuomo C."/>
            <person name="Litvintseva A."/>
            <person name="Chen Y."/>
            <person name="Young S."/>
            <person name="Zeng Q."/>
            <person name="Chapman S."/>
            <person name="Gujja S."/>
            <person name="Saif S."/>
            <person name="Birren B."/>
        </authorList>
    </citation>
    <scope>NUCLEOTIDE SEQUENCE [LARGE SCALE GENOMIC DNA]</scope>
    <source>
        <strain evidence="6 7">Tu259-1</strain>
    </source>
</reference>
<feature type="compositionally biased region" description="Polar residues" evidence="4">
    <location>
        <begin position="69"/>
        <end position="97"/>
    </location>
</feature>
<dbReference type="InterPro" id="IPR051775">
    <property type="entry name" value="Homeobox_domain"/>
</dbReference>
<feature type="DNA-binding region" description="Homeobox" evidence="2">
    <location>
        <begin position="229"/>
        <end position="288"/>
    </location>
</feature>
<evidence type="ECO:0000313" key="6">
    <source>
        <dbReference type="EMBL" id="OXG24032.1"/>
    </source>
</evidence>
<proteinExistence type="predicted"/>
<dbReference type="InterPro" id="IPR009057">
    <property type="entry name" value="Homeodomain-like_sf"/>
</dbReference>
<dbReference type="SUPFAM" id="SSF46689">
    <property type="entry name" value="Homeodomain-like"/>
    <property type="match status" value="1"/>
</dbReference>
<dbReference type="CDD" id="cd00086">
    <property type="entry name" value="homeodomain"/>
    <property type="match status" value="1"/>
</dbReference>
<accession>A0A854QFX4</accession>
<dbReference type="Proteomes" id="UP000199727">
    <property type="component" value="Unassembled WGS sequence"/>
</dbReference>
<feature type="region of interest" description="Disordered" evidence="4">
    <location>
        <begin position="283"/>
        <end position="308"/>
    </location>
</feature>
<comment type="caution">
    <text evidence="6">The sequence shown here is derived from an EMBL/GenBank/DDBJ whole genome shotgun (WGS) entry which is preliminary data.</text>
</comment>
<feature type="region of interest" description="Disordered" evidence="4">
    <location>
        <begin position="544"/>
        <end position="650"/>
    </location>
</feature>
<dbReference type="PANTHER" id="PTHR24323:SF7">
    <property type="entry name" value="HOMEOBOX DOMAIN-CONTAINING PROTEIN"/>
    <property type="match status" value="1"/>
</dbReference>
<feature type="domain" description="Homeobox" evidence="5">
    <location>
        <begin position="227"/>
        <end position="287"/>
    </location>
</feature>
<feature type="compositionally biased region" description="Acidic residues" evidence="4">
    <location>
        <begin position="454"/>
        <end position="469"/>
    </location>
</feature>
<feature type="compositionally biased region" description="Polar residues" evidence="4">
    <location>
        <begin position="26"/>
        <end position="36"/>
    </location>
</feature>
<feature type="compositionally biased region" description="Polar residues" evidence="4">
    <location>
        <begin position="595"/>
        <end position="614"/>
    </location>
</feature>
<dbReference type="GO" id="GO:0000976">
    <property type="term" value="F:transcription cis-regulatory region binding"/>
    <property type="evidence" value="ECO:0007669"/>
    <property type="project" value="TreeGrafter"/>
</dbReference>
<dbReference type="SMART" id="SM00389">
    <property type="entry name" value="HOX"/>
    <property type="match status" value="1"/>
</dbReference>
<keyword evidence="2 3" id="KW-0238">DNA-binding</keyword>
<name>A0A854QFX4_CRYNE</name>
<evidence type="ECO:0000259" key="5">
    <source>
        <dbReference type="PROSITE" id="PS50071"/>
    </source>
</evidence>
<dbReference type="GO" id="GO:0006355">
    <property type="term" value="P:regulation of DNA-templated transcription"/>
    <property type="evidence" value="ECO:0007669"/>
    <property type="project" value="TreeGrafter"/>
</dbReference>
<evidence type="ECO:0000256" key="1">
    <source>
        <dbReference type="ARBA" id="ARBA00004123"/>
    </source>
</evidence>
<feature type="compositionally biased region" description="Basic and acidic residues" evidence="4">
    <location>
        <begin position="283"/>
        <end position="295"/>
    </location>
</feature>
<evidence type="ECO:0000256" key="3">
    <source>
        <dbReference type="RuleBase" id="RU000682"/>
    </source>
</evidence>